<gene>
    <name evidence="2" type="ORF">CPB83DRAFT_907121</name>
</gene>
<dbReference type="Proteomes" id="UP000807306">
    <property type="component" value="Unassembled WGS sequence"/>
</dbReference>
<evidence type="ECO:0000256" key="1">
    <source>
        <dbReference type="SAM" id="MobiDB-lite"/>
    </source>
</evidence>
<evidence type="ECO:0000313" key="2">
    <source>
        <dbReference type="EMBL" id="KAF9527959.1"/>
    </source>
</evidence>
<evidence type="ECO:0000313" key="3">
    <source>
        <dbReference type="Proteomes" id="UP000807306"/>
    </source>
</evidence>
<feature type="compositionally biased region" description="Polar residues" evidence="1">
    <location>
        <begin position="105"/>
        <end position="117"/>
    </location>
</feature>
<organism evidence="2 3">
    <name type="scientific">Crepidotus variabilis</name>
    <dbReference type="NCBI Taxonomy" id="179855"/>
    <lineage>
        <taxon>Eukaryota</taxon>
        <taxon>Fungi</taxon>
        <taxon>Dikarya</taxon>
        <taxon>Basidiomycota</taxon>
        <taxon>Agaricomycotina</taxon>
        <taxon>Agaricomycetes</taxon>
        <taxon>Agaricomycetidae</taxon>
        <taxon>Agaricales</taxon>
        <taxon>Agaricineae</taxon>
        <taxon>Crepidotaceae</taxon>
        <taxon>Crepidotus</taxon>
    </lineage>
</organism>
<name>A0A9P6JPR3_9AGAR</name>
<dbReference type="AlphaFoldDB" id="A0A9P6JPR3"/>
<reference evidence="2" key="1">
    <citation type="submission" date="2020-11" db="EMBL/GenBank/DDBJ databases">
        <authorList>
            <consortium name="DOE Joint Genome Institute"/>
            <person name="Ahrendt S."/>
            <person name="Riley R."/>
            <person name="Andreopoulos W."/>
            <person name="Labutti K."/>
            <person name="Pangilinan J."/>
            <person name="Ruiz-Duenas F.J."/>
            <person name="Barrasa J.M."/>
            <person name="Sanchez-Garcia M."/>
            <person name="Camarero S."/>
            <person name="Miyauchi S."/>
            <person name="Serrano A."/>
            <person name="Linde D."/>
            <person name="Babiker R."/>
            <person name="Drula E."/>
            <person name="Ayuso-Fernandez I."/>
            <person name="Pacheco R."/>
            <person name="Padilla G."/>
            <person name="Ferreira P."/>
            <person name="Barriuso J."/>
            <person name="Kellner H."/>
            <person name="Castanera R."/>
            <person name="Alfaro M."/>
            <person name="Ramirez L."/>
            <person name="Pisabarro A.G."/>
            <person name="Kuo A."/>
            <person name="Tritt A."/>
            <person name="Lipzen A."/>
            <person name="He G."/>
            <person name="Yan M."/>
            <person name="Ng V."/>
            <person name="Cullen D."/>
            <person name="Martin F."/>
            <person name="Rosso M.-N."/>
            <person name="Henrissat B."/>
            <person name="Hibbett D."/>
            <person name="Martinez A.T."/>
            <person name="Grigoriev I.V."/>
        </authorList>
    </citation>
    <scope>NUCLEOTIDE SEQUENCE</scope>
    <source>
        <strain evidence="2">CBS 506.95</strain>
    </source>
</reference>
<feature type="region of interest" description="Disordered" evidence="1">
    <location>
        <begin position="71"/>
        <end position="117"/>
    </location>
</feature>
<sequence length="344" mass="38051">MASHTRNRIPRPAVYRKRHKALQHLTDANTNHGFGQRIVIQDVGHKSNGDSCFGISGPSGVQMFQPVNPGNYREAATKKEPKYRQMPARQTGSQIDPRSGRDQQKIASSTSPPIHVQSQRVEQFQVVGYQDLCQEPGRQRDGVTATQIPAVAAGHASRQYANTPRYSMQAPLDGSTFTSENAEISLNTWSQYQSQSPISSDYSDLSDTPDASWQYMDLQRFDRVSTNVPYSGVGPTTVDSGHMSDRTANNGVDYGGFHFLTDGLGFPAYSQGDGPGDSSLQWGESVLQGPVFSYAASQIYDQYECPWVARSNSDHPGSSIQYSRDTHIENQAFLTYQYPATDYN</sequence>
<accession>A0A9P6JPR3</accession>
<comment type="caution">
    <text evidence="2">The sequence shown here is derived from an EMBL/GenBank/DDBJ whole genome shotgun (WGS) entry which is preliminary data.</text>
</comment>
<dbReference type="EMBL" id="MU157856">
    <property type="protein sequence ID" value="KAF9527959.1"/>
    <property type="molecule type" value="Genomic_DNA"/>
</dbReference>
<proteinExistence type="predicted"/>
<keyword evidence="3" id="KW-1185">Reference proteome</keyword>
<protein>
    <submittedName>
        <fullName evidence="2">Uncharacterized protein</fullName>
    </submittedName>
</protein>